<name>A0A2R3IQ89_9PSED</name>
<feature type="region of interest" description="Disordered" evidence="1">
    <location>
        <begin position="1"/>
        <end position="69"/>
    </location>
</feature>
<evidence type="ECO:0000313" key="3">
    <source>
        <dbReference type="Proteomes" id="UP000238390"/>
    </source>
</evidence>
<reference evidence="2 3" key="1">
    <citation type="submission" date="2018-02" db="EMBL/GenBank/DDBJ databases">
        <title>FDA/CDC Antimicrobial Resistant Isolate Bank Genome Sequencing.</title>
        <authorList>
            <person name="Benahmed F.H."/>
            <person name="Lutgring J.D."/>
            <person name="Yoo B."/>
            <person name="Machado M."/>
            <person name="Brown A."/>
            <person name="McAllister G."/>
            <person name="Perry A."/>
            <person name="Halpin A.L."/>
            <person name="Vavikolanu K."/>
            <person name="Ott S."/>
            <person name="Zhao X."/>
            <person name="Tallon L.J."/>
            <person name="Sadzewicz L."/>
            <person name="Aluvathingal J."/>
            <person name="Nadendla S."/>
            <person name="Voskania-kordi A."/>
            <person name="Simonyan V."/>
            <person name="Patel J."/>
            <person name="Shawar R.M."/>
        </authorList>
    </citation>
    <scope>NUCLEOTIDE SEQUENCE [LARGE SCALE GENOMIC DNA]</scope>
    <source>
        <strain evidence="2 3">AR_0356</strain>
    </source>
</reference>
<proteinExistence type="predicted"/>
<evidence type="ECO:0000313" key="2">
    <source>
        <dbReference type="EMBL" id="AVK04086.1"/>
    </source>
</evidence>
<protein>
    <submittedName>
        <fullName evidence="2">Uncharacterized protein</fullName>
    </submittedName>
</protein>
<organism evidence="2 3">
    <name type="scientific">Pseudomonas paraeruginosa</name>
    <dbReference type="NCBI Taxonomy" id="2994495"/>
    <lineage>
        <taxon>Bacteria</taxon>
        <taxon>Pseudomonadati</taxon>
        <taxon>Pseudomonadota</taxon>
        <taxon>Gammaproteobacteria</taxon>
        <taxon>Pseudomonadales</taxon>
        <taxon>Pseudomonadaceae</taxon>
        <taxon>Pseudomonas</taxon>
    </lineage>
</organism>
<gene>
    <name evidence="2" type="ORF">CSB93_4664</name>
</gene>
<accession>A0A2R3IQ89</accession>
<evidence type="ECO:0000256" key="1">
    <source>
        <dbReference type="SAM" id="MobiDB-lite"/>
    </source>
</evidence>
<dbReference type="RefSeq" id="WP_058145395.1">
    <property type="nucleotide sequence ID" value="NZ_CP027169.1"/>
</dbReference>
<feature type="compositionally biased region" description="Low complexity" evidence="1">
    <location>
        <begin position="1"/>
        <end position="42"/>
    </location>
</feature>
<keyword evidence="3" id="KW-1185">Reference proteome</keyword>
<dbReference type="EMBL" id="CP027169">
    <property type="protein sequence ID" value="AVK04086.1"/>
    <property type="molecule type" value="Genomic_DNA"/>
</dbReference>
<dbReference type="AlphaFoldDB" id="A0A2R3IQ89"/>
<dbReference type="Proteomes" id="UP000238390">
    <property type="component" value="Chromosome"/>
</dbReference>
<sequence length="69" mass="7260">MASAPDATPQTPTTDDAPAPAAPSDASALLKAALAKKNQAQLYPQHRVHDKGQRPGMAPRGTRRSMGKR</sequence>